<proteinExistence type="inferred from homology"/>
<comment type="caution">
    <text evidence="8">The sequence shown here is derived from an EMBL/GenBank/DDBJ whole genome shotgun (WGS) entry which is preliminary data.</text>
</comment>
<dbReference type="PANTHER" id="PTHR12677:SF55">
    <property type="entry name" value="UNDECAPRENYL PHOSPHATE TRANSPORTER SAOUHSC_00901-RELATED"/>
    <property type="match status" value="1"/>
</dbReference>
<dbReference type="InterPro" id="IPR015414">
    <property type="entry name" value="TMEM64"/>
</dbReference>
<sequence>MPSAFITALNINLFGFVGGVVVSIIGEALGALVSFGLYRLGFQKFIQKKSINHPNIHRLLEVEGREAFILIFSLRLLPFVPSGLVTFFASSGKVSWLVFASASTLGKIPALLIEAYSIYAVLEWSLPGKIILVALAIGLLFSTWRLQRKK</sequence>
<evidence type="ECO:0000256" key="6">
    <source>
        <dbReference type="RuleBase" id="RU366058"/>
    </source>
</evidence>
<dbReference type="Pfam" id="PF09335">
    <property type="entry name" value="VTT_dom"/>
    <property type="match status" value="1"/>
</dbReference>
<feature type="transmembrane region" description="Helical" evidence="6">
    <location>
        <begin position="96"/>
        <end position="118"/>
    </location>
</feature>
<feature type="domain" description="VTT" evidence="7">
    <location>
        <begin position="2"/>
        <end position="119"/>
    </location>
</feature>
<dbReference type="EMBL" id="JACXAH010000004">
    <property type="protein sequence ID" value="MBD1371535.1"/>
    <property type="molecule type" value="Genomic_DNA"/>
</dbReference>
<evidence type="ECO:0000256" key="2">
    <source>
        <dbReference type="ARBA" id="ARBA00022475"/>
    </source>
</evidence>
<organism evidence="8 9">
    <name type="scientific">Polycladospora coralii</name>
    <dbReference type="NCBI Taxonomy" id="2771432"/>
    <lineage>
        <taxon>Bacteria</taxon>
        <taxon>Bacillati</taxon>
        <taxon>Bacillota</taxon>
        <taxon>Bacilli</taxon>
        <taxon>Bacillales</taxon>
        <taxon>Thermoactinomycetaceae</taxon>
        <taxon>Polycladospora</taxon>
    </lineage>
</organism>
<comment type="similarity">
    <text evidence="6">Belongs to the TVP38/TMEM64 family.</text>
</comment>
<keyword evidence="9" id="KW-1185">Reference proteome</keyword>
<accession>A0A926RSN2</accession>
<keyword evidence="3 6" id="KW-0812">Transmembrane</keyword>
<evidence type="ECO:0000256" key="3">
    <source>
        <dbReference type="ARBA" id="ARBA00022692"/>
    </source>
</evidence>
<reference evidence="9" key="1">
    <citation type="submission" date="2022-10" db="EMBL/GenBank/DDBJ databases">
        <title>A novel bacterium of genus Hazenella, isolated from South China Sea.</title>
        <authorList>
            <person name="Huang H."/>
            <person name="Mo K."/>
            <person name="Hu Y."/>
        </authorList>
    </citation>
    <scope>NUCLEOTIDE SEQUENCE [LARGE SCALE GENOMIC DNA]</scope>
    <source>
        <strain evidence="9">IB182357</strain>
    </source>
</reference>
<dbReference type="GO" id="GO:0005886">
    <property type="term" value="C:plasma membrane"/>
    <property type="evidence" value="ECO:0007669"/>
    <property type="project" value="UniProtKB-SubCell"/>
</dbReference>
<feature type="transmembrane region" description="Helical" evidence="6">
    <location>
        <begin position="12"/>
        <end position="38"/>
    </location>
</feature>
<gene>
    <name evidence="8" type="ORF">IC620_04090</name>
</gene>
<evidence type="ECO:0000313" key="8">
    <source>
        <dbReference type="EMBL" id="MBD1371535.1"/>
    </source>
</evidence>
<feature type="transmembrane region" description="Helical" evidence="6">
    <location>
        <begin position="67"/>
        <end position="89"/>
    </location>
</feature>
<comment type="caution">
    <text evidence="6">Lacks conserved residue(s) required for the propagation of feature annotation.</text>
</comment>
<evidence type="ECO:0000259" key="7">
    <source>
        <dbReference type="Pfam" id="PF09335"/>
    </source>
</evidence>
<evidence type="ECO:0000256" key="5">
    <source>
        <dbReference type="ARBA" id="ARBA00023136"/>
    </source>
</evidence>
<feature type="transmembrane region" description="Helical" evidence="6">
    <location>
        <begin position="124"/>
        <end position="144"/>
    </location>
</feature>
<evidence type="ECO:0000256" key="4">
    <source>
        <dbReference type="ARBA" id="ARBA00022989"/>
    </source>
</evidence>
<dbReference type="AlphaFoldDB" id="A0A926RSN2"/>
<keyword evidence="4 6" id="KW-1133">Transmembrane helix</keyword>
<dbReference type="InterPro" id="IPR032816">
    <property type="entry name" value="VTT_dom"/>
</dbReference>
<evidence type="ECO:0000256" key="1">
    <source>
        <dbReference type="ARBA" id="ARBA00004651"/>
    </source>
</evidence>
<protein>
    <recommendedName>
        <fullName evidence="6">TVP38/TMEM64 family membrane protein</fullName>
    </recommendedName>
</protein>
<dbReference type="Proteomes" id="UP000661691">
    <property type="component" value="Unassembled WGS sequence"/>
</dbReference>
<keyword evidence="5 6" id="KW-0472">Membrane</keyword>
<comment type="subcellular location">
    <subcellularLocation>
        <location evidence="1 6">Cell membrane</location>
        <topology evidence="1 6">Multi-pass membrane protein</topology>
    </subcellularLocation>
</comment>
<dbReference type="PANTHER" id="PTHR12677">
    <property type="entry name" value="GOLGI APPARATUS MEMBRANE PROTEIN TVP38-RELATED"/>
    <property type="match status" value="1"/>
</dbReference>
<evidence type="ECO:0000313" key="9">
    <source>
        <dbReference type="Proteomes" id="UP000661691"/>
    </source>
</evidence>
<keyword evidence="2 6" id="KW-1003">Cell membrane</keyword>
<name>A0A926RSN2_9BACL</name>